<evidence type="ECO:0000313" key="3">
    <source>
        <dbReference type="Proteomes" id="UP000657075"/>
    </source>
</evidence>
<dbReference type="Pfam" id="PF12007">
    <property type="entry name" value="DUF3501"/>
    <property type="match status" value="1"/>
</dbReference>
<dbReference type="InterPro" id="IPR021890">
    <property type="entry name" value="DUF3501"/>
</dbReference>
<protein>
    <recommendedName>
        <fullName evidence="5">DUF3501 family protein</fullName>
    </recommendedName>
</protein>
<evidence type="ECO:0000313" key="4">
    <source>
        <dbReference type="Proteomes" id="UP001060771"/>
    </source>
</evidence>
<dbReference type="GeneID" id="76207855"/>
<dbReference type="Proteomes" id="UP001060771">
    <property type="component" value="Chromosome"/>
</dbReference>
<reference evidence="2" key="2">
    <citation type="submission" date="2020-09" db="EMBL/GenBank/DDBJ databases">
        <authorList>
            <person name="Sun Q."/>
            <person name="Ohkuma M."/>
        </authorList>
    </citation>
    <scope>NUCLEOTIDE SEQUENCE</scope>
    <source>
        <strain evidence="2">JCM 11219</strain>
    </source>
</reference>
<gene>
    <name evidence="2" type="ORF">GCM10007112_14210</name>
    <name evidence="1" type="ORF">Vsou_23130</name>
</gene>
<reference evidence="2" key="1">
    <citation type="journal article" date="2014" name="Int. J. Syst. Evol. Microbiol.">
        <title>Complete genome sequence of Corynebacterium casei LMG S-19264T (=DSM 44701T), isolated from a smear-ripened cheese.</title>
        <authorList>
            <consortium name="US DOE Joint Genome Institute (JGI-PGF)"/>
            <person name="Walter F."/>
            <person name="Albersmeier A."/>
            <person name="Kalinowski J."/>
            <person name="Ruckert C."/>
        </authorList>
    </citation>
    <scope>NUCLEOTIDE SEQUENCE</scope>
    <source>
        <strain evidence="2">JCM 11219</strain>
    </source>
</reference>
<sequence>MESDLLKIINRVYPPSQYSGIRERVYELISNYKANRYVKVDDRVTVLFEDAATVWFQIEEAVYLEGVDDDAVLKEAIRTYSPMVPRKDEVSLTVFVHVFNYDEMRNLLPKYNGIENSVNLVINDHAIPAKPIYPEDYGPDALPRSIHYLKISEPGLDLALKQATAVAISVMHPMVNKTVKLTDRALESLKYLIKDIQW</sequence>
<dbReference type="OrthoDB" id="28141at2157"/>
<proteinExistence type="predicted"/>
<keyword evidence="4" id="KW-1185">Reference proteome</keyword>
<dbReference type="EMBL" id="AP026830">
    <property type="protein sequence ID" value="BDR93220.1"/>
    <property type="molecule type" value="Genomic_DNA"/>
</dbReference>
<dbReference type="AlphaFoldDB" id="A0A830EEW4"/>
<organism evidence="2 3">
    <name type="scientific">Vulcanisaeta souniana JCM 11219</name>
    <dbReference type="NCBI Taxonomy" id="1293586"/>
    <lineage>
        <taxon>Archaea</taxon>
        <taxon>Thermoproteota</taxon>
        <taxon>Thermoprotei</taxon>
        <taxon>Thermoproteales</taxon>
        <taxon>Thermoproteaceae</taxon>
        <taxon>Vulcanisaeta</taxon>
    </lineage>
</organism>
<dbReference type="RefSeq" id="WP_054843782.1">
    <property type="nucleotide sequence ID" value="NZ_AP026830.1"/>
</dbReference>
<accession>A0A830EEW4</accession>
<evidence type="ECO:0000313" key="1">
    <source>
        <dbReference type="EMBL" id="BDR93220.1"/>
    </source>
</evidence>
<evidence type="ECO:0000313" key="2">
    <source>
        <dbReference type="EMBL" id="GGI78502.1"/>
    </source>
</evidence>
<name>A0A830EEW4_9CREN</name>
<reference evidence="4" key="3">
    <citation type="submission" date="2022-09" db="EMBL/GenBank/DDBJ databases">
        <title>Complete genome sequence of Vulcanisaeta souniana.</title>
        <authorList>
            <person name="Kato S."/>
            <person name="Itoh T."/>
            <person name="Ohkuma M."/>
        </authorList>
    </citation>
    <scope>NUCLEOTIDE SEQUENCE [LARGE SCALE GENOMIC DNA]</scope>
    <source>
        <strain evidence="4">JCM 11219</strain>
    </source>
</reference>
<dbReference type="EMBL" id="BMNM01000005">
    <property type="protein sequence ID" value="GGI78502.1"/>
    <property type="molecule type" value="Genomic_DNA"/>
</dbReference>
<reference evidence="1" key="4">
    <citation type="journal article" date="2023" name="Microbiol. Resour. Announc.">
        <title>Complete Genome Sequence of Vulcanisaeta souniana Strain IC-059, a Hyperthermophilic Archaeon Isolated from Hot Spring Water in Japan.</title>
        <authorList>
            <person name="Kato S."/>
            <person name="Itoh T."/>
            <person name="Wu L."/>
            <person name="Ma J."/>
            <person name="Ohkuma M."/>
        </authorList>
    </citation>
    <scope>NUCLEOTIDE SEQUENCE</scope>
    <source>
        <strain evidence="1">JCM 11219</strain>
    </source>
</reference>
<dbReference type="Proteomes" id="UP000657075">
    <property type="component" value="Unassembled WGS sequence"/>
</dbReference>
<evidence type="ECO:0008006" key="5">
    <source>
        <dbReference type="Google" id="ProtNLM"/>
    </source>
</evidence>